<dbReference type="PANTHER" id="PTHR11757">
    <property type="entry name" value="PROTEASE FAMILY S9A OLIGOPEPTIDASE"/>
    <property type="match status" value="1"/>
</dbReference>
<accession>A0ABS9Z852</accession>
<dbReference type="SUPFAM" id="SSF50993">
    <property type="entry name" value="Peptidase/esterase 'gauge' domain"/>
    <property type="match status" value="1"/>
</dbReference>
<evidence type="ECO:0000256" key="2">
    <source>
        <dbReference type="ARBA" id="ARBA00022670"/>
    </source>
</evidence>
<sequence length="701" mass="78677">MPSLFAKTFLSQAPRAERRPRRFIAHGVELIDDYAWIRADNWREAIRDPAALPQEIRALLEAENAYAESMLGAIEPLAEKIYAEMVARVDETDCDPPARDGDWLYYRRFRAEGQHELICRKGVAGGPEQVLLDGDKLSEGKDFFSLGDAVHSPDHRLLAFACDERGNELHRLYWRDLASGALGTDVVEDSDGTIVWTRDSSAFLYTRMDKDFRSSSVFLHRLGADPASDRLIFAEKDPAWFVHLRASRSRRFGIVQVSDHDCAENWLVDLDRPEAPARLVLPRRAGLRYDVEPGRDRLFMRTNADGASDYKLMSAPFETLDAKDWREEEPHRPGRMIFNATVFADYLVWLEREDCAPTLAVKRLGGGEHRLHFAAPCHHLRLQSNFEFEQPILRFSYSSLAEPEEIFDYDLAARERTLLKRQNVPSGHHAADYETRLVFAPAPDGEKIPVSMVWRRDRKPGPLPMLLYGYGAYGVALPDSFDESRFSLIDRGFIYAIAHVRGGTEKGSRWYEAGKLEHKTNSFTDFIACARHLCELGLTEPGRIVAEGGSAGGLLMGAVANMAPDLFGGIIAEVPFVDVVNTICDASLPLTPPEWHEWGNPIEDAEVFRRLLSYSPYDNVNAQGYPPILIEAGLTDPRVTYWEPAKWAQVLRERMTGGGPILLKTNMEAGHGGASGRFDELEESALRQAFAIAAVGADVTV</sequence>
<proteinExistence type="inferred from homology"/>
<organism evidence="7 8">
    <name type="scientific">Candidatus Rhodoblastus alkanivorans</name>
    <dbReference type="NCBI Taxonomy" id="2954117"/>
    <lineage>
        <taxon>Bacteria</taxon>
        <taxon>Pseudomonadati</taxon>
        <taxon>Pseudomonadota</taxon>
        <taxon>Alphaproteobacteria</taxon>
        <taxon>Hyphomicrobiales</taxon>
        <taxon>Rhodoblastaceae</taxon>
        <taxon>Rhodoblastus</taxon>
    </lineage>
</organism>
<evidence type="ECO:0000313" key="7">
    <source>
        <dbReference type="EMBL" id="MCI4683878.1"/>
    </source>
</evidence>
<dbReference type="Pfam" id="PF00326">
    <property type="entry name" value="Peptidase_S9"/>
    <property type="match status" value="1"/>
</dbReference>
<dbReference type="Proteomes" id="UP001139104">
    <property type="component" value="Unassembled WGS sequence"/>
</dbReference>
<dbReference type="InterPro" id="IPR002470">
    <property type="entry name" value="Peptidase_S9A"/>
</dbReference>
<keyword evidence="3" id="KW-0378">Hydrolase</keyword>
<reference evidence="7" key="1">
    <citation type="journal article" date="2022" name="ISME J.">
        <title>Identification of active gaseous-alkane degraders at natural gas seeps.</title>
        <authorList>
            <person name="Farhan Ul Haque M."/>
            <person name="Hernandez M."/>
            <person name="Crombie A.T."/>
            <person name="Murrell J.C."/>
        </authorList>
    </citation>
    <scope>NUCLEOTIDE SEQUENCE</scope>
    <source>
        <strain evidence="7">PC2</strain>
    </source>
</reference>
<dbReference type="EMBL" id="JAIVFP010000001">
    <property type="protein sequence ID" value="MCI4683878.1"/>
    <property type="molecule type" value="Genomic_DNA"/>
</dbReference>
<evidence type="ECO:0000256" key="3">
    <source>
        <dbReference type="ARBA" id="ARBA00022801"/>
    </source>
</evidence>
<dbReference type="Gene3D" id="3.40.50.1820">
    <property type="entry name" value="alpha/beta hydrolase"/>
    <property type="match status" value="1"/>
</dbReference>
<dbReference type="InterPro" id="IPR029058">
    <property type="entry name" value="AB_hydrolase_fold"/>
</dbReference>
<dbReference type="Pfam" id="PF02897">
    <property type="entry name" value="Peptidase_S9_N"/>
    <property type="match status" value="1"/>
</dbReference>
<comment type="caution">
    <text evidence="7">The sequence shown here is derived from an EMBL/GenBank/DDBJ whole genome shotgun (WGS) entry which is preliminary data.</text>
</comment>
<keyword evidence="8" id="KW-1185">Reference proteome</keyword>
<dbReference type="SUPFAM" id="SSF53474">
    <property type="entry name" value="alpha/beta-Hydrolases"/>
    <property type="match status" value="1"/>
</dbReference>
<dbReference type="RefSeq" id="WP_243067799.1">
    <property type="nucleotide sequence ID" value="NZ_JAIVFK010000006.1"/>
</dbReference>
<dbReference type="PRINTS" id="PR00862">
    <property type="entry name" value="PROLIGOPTASE"/>
</dbReference>
<evidence type="ECO:0000256" key="1">
    <source>
        <dbReference type="ARBA" id="ARBA00005228"/>
    </source>
</evidence>
<evidence type="ECO:0000259" key="6">
    <source>
        <dbReference type="Pfam" id="PF02897"/>
    </source>
</evidence>
<keyword evidence="4" id="KW-0720">Serine protease</keyword>
<dbReference type="InterPro" id="IPR001375">
    <property type="entry name" value="Peptidase_S9_cat"/>
</dbReference>
<feature type="domain" description="Peptidase S9A N-terminal" evidence="6">
    <location>
        <begin position="16"/>
        <end position="421"/>
    </location>
</feature>
<gene>
    <name evidence="7" type="ORF">K2U94_14075</name>
</gene>
<dbReference type="InterPro" id="IPR023302">
    <property type="entry name" value="Pept_S9A_N"/>
</dbReference>
<evidence type="ECO:0000256" key="4">
    <source>
        <dbReference type="ARBA" id="ARBA00022825"/>
    </source>
</evidence>
<comment type="similarity">
    <text evidence="1">Belongs to the peptidase S9A family.</text>
</comment>
<evidence type="ECO:0000313" key="8">
    <source>
        <dbReference type="Proteomes" id="UP001139104"/>
    </source>
</evidence>
<protein>
    <submittedName>
        <fullName evidence="7">S9 family peptidase</fullName>
    </submittedName>
</protein>
<dbReference type="Gene3D" id="2.130.10.120">
    <property type="entry name" value="Prolyl oligopeptidase, N-terminal domain"/>
    <property type="match status" value="1"/>
</dbReference>
<dbReference type="PANTHER" id="PTHR11757:SF19">
    <property type="entry name" value="PROLYL ENDOPEPTIDASE-LIKE"/>
    <property type="match status" value="1"/>
</dbReference>
<keyword evidence="2" id="KW-0645">Protease</keyword>
<name>A0ABS9Z852_9HYPH</name>
<feature type="domain" description="Peptidase S9 prolyl oligopeptidase catalytic" evidence="5">
    <location>
        <begin position="480"/>
        <end position="695"/>
    </location>
</feature>
<evidence type="ECO:0000259" key="5">
    <source>
        <dbReference type="Pfam" id="PF00326"/>
    </source>
</evidence>
<dbReference type="InterPro" id="IPR051543">
    <property type="entry name" value="Serine_Peptidase_S9A"/>
</dbReference>